<proteinExistence type="predicted"/>
<evidence type="ECO:0000259" key="1">
    <source>
        <dbReference type="Pfam" id="PF13460"/>
    </source>
</evidence>
<dbReference type="SUPFAM" id="SSF51735">
    <property type="entry name" value="NAD(P)-binding Rossmann-fold domains"/>
    <property type="match status" value="1"/>
</dbReference>
<feature type="domain" description="NAD(P)-binding" evidence="1">
    <location>
        <begin position="13"/>
        <end position="191"/>
    </location>
</feature>
<evidence type="ECO:0000313" key="2">
    <source>
        <dbReference type="EMBL" id="KRM41230.1"/>
    </source>
</evidence>
<dbReference type="InterPro" id="IPR036291">
    <property type="entry name" value="NAD(P)-bd_dom_sf"/>
</dbReference>
<dbReference type="Proteomes" id="UP000051010">
    <property type="component" value="Unassembled WGS sequence"/>
</dbReference>
<sequence>MVNFMTKIVVLAATGQIGQLTAQSLLDHSDADLVLFGHNAAKRLSKFVGDRVSLVDGDLKDSDALKRAFAGADAVFLALVTSPDIMKPLIKALDDSGTQRFIAMSIPDVYKEVTGPFQAWYREHTGLVWKTNYVDVVNEIENSDLDYVILRTTWLYNDPAKDKVTVTKKGEPFKSAQISREAVAKFAADLLVGKLDYHRESLGIGEPNTEWSKPSFY</sequence>
<dbReference type="PATRIC" id="fig|1423786.4.peg.2639"/>
<dbReference type="EMBL" id="AZFZ01000065">
    <property type="protein sequence ID" value="KRM41230.1"/>
    <property type="molecule type" value="Genomic_DNA"/>
</dbReference>
<gene>
    <name evidence="2" type="ORF">FD47_GL002519</name>
</gene>
<dbReference type="PANTHER" id="PTHR43162:SF1">
    <property type="entry name" value="PRESTALK A DIFFERENTIATION PROTEIN A"/>
    <property type="match status" value="1"/>
</dbReference>
<comment type="caution">
    <text evidence="2">The sequence shown here is derived from an EMBL/GenBank/DDBJ whole genome shotgun (WGS) entry which is preliminary data.</text>
</comment>
<reference evidence="2 3" key="1">
    <citation type="journal article" date="2015" name="Genome Announc.">
        <title>Expanding the biotechnology potential of lactobacilli through comparative genomics of 213 strains and associated genera.</title>
        <authorList>
            <person name="Sun Z."/>
            <person name="Harris H.M."/>
            <person name="McCann A."/>
            <person name="Guo C."/>
            <person name="Argimon S."/>
            <person name="Zhang W."/>
            <person name="Yang X."/>
            <person name="Jeffery I.B."/>
            <person name="Cooney J.C."/>
            <person name="Kagawa T.F."/>
            <person name="Liu W."/>
            <person name="Song Y."/>
            <person name="Salvetti E."/>
            <person name="Wrobel A."/>
            <person name="Rasinkangas P."/>
            <person name="Parkhill J."/>
            <person name="Rea M.C."/>
            <person name="O'Sullivan O."/>
            <person name="Ritari J."/>
            <person name="Douillard F.P."/>
            <person name="Paul Ross R."/>
            <person name="Yang R."/>
            <person name="Briner A.E."/>
            <person name="Felis G.E."/>
            <person name="de Vos W.M."/>
            <person name="Barrangou R."/>
            <person name="Klaenhammer T.R."/>
            <person name="Caufield P.W."/>
            <person name="Cui Y."/>
            <person name="Zhang H."/>
            <person name="O'Toole P.W."/>
        </authorList>
    </citation>
    <scope>NUCLEOTIDE SEQUENCE [LARGE SCALE GENOMIC DNA]</scope>
    <source>
        <strain evidence="2 3">DSM 18390</strain>
    </source>
</reference>
<organism evidence="2 3">
    <name type="scientific">Lentilactobacillus parafarraginis DSM 18390 = JCM 14109</name>
    <dbReference type="NCBI Taxonomy" id="1423786"/>
    <lineage>
        <taxon>Bacteria</taxon>
        <taxon>Bacillati</taxon>
        <taxon>Bacillota</taxon>
        <taxon>Bacilli</taxon>
        <taxon>Lactobacillales</taxon>
        <taxon>Lactobacillaceae</taxon>
        <taxon>Lentilactobacillus</taxon>
    </lineage>
</organism>
<protein>
    <recommendedName>
        <fullName evidence="1">NAD(P)-binding domain-containing protein</fullName>
    </recommendedName>
</protein>
<accession>A0A0R1YFH2</accession>
<dbReference type="Pfam" id="PF13460">
    <property type="entry name" value="NAD_binding_10"/>
    <property type="match status" value="1"/>
</dbReference>
<dbReference type="AlphaFoldDB" id="A0A0R1YFH2"/>
<dbReference type="PANTHER" id="PTHR43162">
    <property type="match status" value="1"/>
</dbReference>
<dbReference type="Gene3D" id="3.40.50.720">
    <property type="entry name" value="NAD(P)-binding Rossmann-like Domain"/>
    <property type="match status" value="1"/>
</dbReference>
<dbReference type="InterPro" id="IPR051604">
    <property type="entry name" value="Ergot_Alk_Oxidoreductase"/>
</dbReference>
<evidence type="ECO:0000313" key="3">
    <source>
        <dbReference type="Proteomes" id="UP000051010"/>
    </source>
</evidence>
<dbReference type="InterPro" id="IPR016040">
    <property type="entry name" value="NAD(P)-bd_dom"/>
</dbReference>
<name>A0A0R1YFH2_9LACO</name>